<dbReference type="OrthoDB" id="34459at2"/>
<protein>
    <submittedName>
        <fullName evidence="1">Uncharacterized protein</fullName>
    </submittedName>
</protein>
<sequence>MGRGGGRGPVPPPVTPDGRYIVVRGRLWRRSNPALPEPERGSLVKALMAARRAVGTARRAGDQAAQDEAHIAVDRAKHALGERGPVWWSDGAPDLNRHTVRNSPYAAWYAALHPPSKDEEPPA</sequence>
<name>A0A437LYC7_9SPHN</name>
<proteinExistence type="predicted"/>
<evidence type="ECO:0000313" key="2">
    <source>
        <dbReference type="Proteomes" id="UP000282971"/>
    </source>
</evidence>
<dbReference type="AlphaFoldDB" id="A0A437LYC7"/>
<dbReference type="EMBL" id="SACN01000003">
    <property type="protein sequence ID" value="RVT90365.1"/>
    <property type="molecule type" value="Genomic_DNA"/>
</dbReference>
<keyword evidence="2" id="KW-1185">Reference proteome</keyword>
<evidence type="ECO:0000313" key="1">
    <source>
        <dbReference type="EMBL" id="RVT90365.1"/>
    </source>
</evidence>
<gene>
    <name evidence="1" type="ORF">EOD43_19050</name>
</gene>
<comment type="caution">
    <text evidence="1">The sequence shown here is derived from an EMBL/GenBank/DDBJ whole genome shotgun (WGS) entry which is preliminary data.</text>
</comment>
<reference evidence="1 2" key="1">
    <citation type="submission" date="2019-01" db="EMBL/GenBank/DDBJ databases">
        <authorList>
            <person name="Chen W.-M."/>
        </authorList>
    </citation>
    <scope>NUCLEOTIDE SEQUENCE [LARGE SCALE GENOMIC DNA]</scope>
    <source>
        <strain evidence="1 2">CCP-7</strain>
    </source>
</reference>
<dbReference type="Proteomes" id="UP000282971">
    <property type="component" value="Unassembled WGS sequence"/>
</dbReference>
<organism evidence="1 2">
    <name type="scientific">Sphingomonas crocodyli</name>
    <dbReference type="NCBI Taxonomy" id="1979270"/>
    <lineage>
        <taxon>Bacteria</taxon>
        <taxon>Pseudomonadati</taxon>
        <taxon>Pseudomonadota</taxon>
        <taxon>Alphaproteobacteria</taxon>
        <taxon>Sphingomonadales</taxon>
        <taxon>Sphingomonadaceae</taxon>
        <taxon>Sphingomonas</taxon>
    </lineage>
</organism>
<accession>A0A437LYC7</accession>